<dbReference type="EMBL" id="AJIL01000033">
    <property type="protein sequence ID" value="KNF00902.1"/>
    <property type="molecule type" value="Genomic_DNA"/>
</dbReference>
<organism evidence="2 3">
    <name type="scientific">Puccinia striiformis f. sp. tritici PST-78</name>
    <dbReference type="NCBI Taxonomy" id="1165861"/>
    <lineage>
        <taxon>Eukaryota</taxon>
        <taxon>Fungi</taxon>
        <taxon>Dikarya</taxon>
        <taxon>Basidiomycota</taxon>
        <taxon>Pucciniomycotina</taxon>
        <taxon>Pucciniomycetes</taxon>
        <taxon>Pucciniales</taxon>
        <taxon>Pucciniaceae</taxon>
        <taxon>Puccinia</taxon>
    </lineage>
</organism>
<name>A0A0L0VNW0_9BASI</name>
<feature type="compositionally biased region" description="Polar residues" evidence="1">
    <location>
        <begin position="86"/>
        <end position="103"/>
    </location>
</feature>
<feature type="region of interest" description="Disordered" evidence="1">
    <location>
        <begin position="84"/>
        <end position="111"/>
    </location>
</feature>
<gene>
    <name evidence="2" type="ORF">PSTG_05794</name>
</gene>
<protein>
    <submittedName>
        <fullName evidence="2">Uncharacterized protein</fullName>
    </submittedName>
</protein>
<evidence type="ECO:0000256" key="1">
    <source>
        <dbReference type="SAM" id="MobiDB-lite"/>
    </source>
</evidence>
<feature type="region of interest" description="Disordered" evidence="1">
    <location>
        <begin position="262"/>
        <end position="288"/>
    </location>
</feature>
<comment type="caution">
    <text evidence="2">The sequence shown here is derived from an EMBL/GenBank/DDBJ whole genome shotgun (WGS) entry which is preliminary data.</text>
</comment>
<accession>A0A0L0VNW0</accession>
<evidence type="ECO:0000313" key="2">
    <source>
        <dbReference type="EMBL" id="KNF00902.1"/>
    </source>
</evidence>
<keyword evidence="3" id="KW-1185">Reference proteome</keyword>
<reference evidence="3" key="1">
    <citation type="submission" date="2014-03" db="EMBL/GenBank/DDBJ databases">
        <title>The Genome Sequence of Puccinia striiformis f. sp. tritici PST-78.</title>
        <authorList>
            <consortium name="The Broad Institute Genome Sequencing Platform"/>
            <person name="Cuomo C."/>
            <person name="Hulbert S."/>
            <person name="Chen X."/>
            <person name="Walker B."/>
            <person name="Young S.K."/>
            <person name="Zeng Q."/>
            <person name="Gargeya S."/>
            <person name="Fitzgerald M."/>
            <person name="Haas B."/>
            <person name="Abouelleil A."/>
            <person name="Alvarado L."/>
            <person name="Arachchi H.M."/>
            <person name="Berlin A.M."/>
            <person name="Chapman S.B."/>
            <person name="Goldberg J."/>
            <person name="Griggs A."/>
            <person name="Gujja S."/>
            <person name="Hansen M."/>
            <person name="Howarth C."/>
            <person name="Imamovic A."/>
            <person name="Larimer J."/>
            <person name="McCowan C."/>
            <person name="Montmayeur A."/>
            <person name="Murphy C."/>
            <person name="Neiman D."/>
            <person name="Pearson M."/>
            <person name="Priest M."/>
            <person name="Roberts A."/>
            <person name="Saif S."/>
            <person name="Shea T."/>
            <person name="Sisk P."/>
            <person name="Sykes S."/>
            <person name="Wortman J."/>
            <person name="Nusbaum C."/>
            <person name="Birren B."/>
        </authorList>
    </citation>
    <scope>NUCLEOTIDE SEQUENCE [LARGE SCALE GENOMIC DNA]</scope>
    <source>
        <strain evidence="3">race PST-78</strain>
    </source>
</reference>
<dbReference type="AlphaFoldDB" id="A0A0L0VNW0"/>
<evidence type="ECO:0000313" key="3">
    <source>
        <dbReference type="Proteomes" id="UP000054564"/>
    </source>
</evidence>
<sequence>MGPTESFITFSGRARTLQTLINFDDAATTSPAPSHVSDFDLAEYVTLGINKELNAEIVKFALLEADPFSYPTFEKRVACFDEVTPRKTNQRAQRSSPTNHAPSNSPPDPVAWRVHAYLDSQGQCHHCKTACGSAAGACTKPLNKKWVEIPESFQTPRRPTDYKPPRAHGSSDPTAGKATHPPAGRPSFRSASLAAVTDSTNDSHTATDSQVVDVVDAIDEDDQVFIEAVAEDSAPPDLTPTDWATFKEIDDILADNVANVEEDDASLCDSTYGSDLGRDPFEDAISSP</sequence>
<dbReference type="Proteomes" id="UP000054564">
    <property type="component" value="Unassembled WGS sequence"/>
</dbReference>
<proteinExistence type="predicted"/>
<feature type="region of interest" description="Disordered" evidence="1">
    <location>
        <begin position="149"/>
        <end position="188"/>
    </location>
</feature>